<keyword evidence="3" id="KW-1003">Cell membrane</keyword>
<feature type="signal peptide" evidence="10">
    <location>
        <begin position="1"/>
        <end position="21"/>
    </location>
</feature>
<dbReference type="PANTHER" id="PTHR31052:SF12">
    <property type="entry name" value="COBRA-LIKE PROTEIN 7"/>
    <property type="match status" value="1"/>
</dbReference>
<dbReference type="InterPro" id="IPR006918">
    <property type="entry name" value="COBRA_pln"/>
</dbReference>
<evidence type="ECO:0000256" key="7">
    <source>
        <dbReference type="ARBA" id="ARBA00023180"/>
    </source>
</evidence>
<keyword evidence="8" id="KW-0449">Lipoprotein</keyword>
<evidence type="ECO:0000256" key="5">
    <source>
        <dbReference type="ARBA" id="ARBA00022729"/>
    </source>
</evidence>
<dbReference type="GO" id="GO:0098552">
    <property type="term" value="C:side of membrane"/>
    <property type="evidence" value="ECO:0007669"/>
    <property type="project" value="UniProtKB-KW"/>
</dbReference>
<dbReference type="OMA" id="PTHKQSV"/>
<evidence type="ECO:0000256" key="6">
    <source>
        <dbReference type="ARBA" id="ARBA00023136"/>
    </source>
</evidence>
<accession>A0A1R3I2A9</accession>
<keyword evidence="5 10" id="KW-0732">Signal</keyword>
<name>A0A1R3I2A9_COCAP</name>
<evidence type="ECO:0000259" key="11">
    <source>
        <dbReference type="Pfam" id="PF25079"/>
    </source>
</evidence>
<dbReference type="AlphaFoldDB" id="A0A1R3I2A9"/>
<comment type="caution">
    <text evidence="12">The sequence shown here is derived from an EMBL/GenBank/DDBJ whole genome shotgun (WGS) entry which is preliminary data.</text>
</comment>
<dbReference type="InterPro" id="IPR056900">
    <property type="entry name" value="COB_C"/>
</dbReference>
<dbReference type="Pfam" id="PF25079">
    <property type="entry name" value="COB_C"/>
    <property type="match status" value="1"/>
</dbReference>
<feature type="chain" id="PRO_5012526053" evidence="10">
    <location>
        <begin position="22"/>
        <end position="659"/>
    </location>
</feature>
<feature type="transmembrane region" description="Helical" evidence="9">
    <location>
        <begin position="639"/>
        <end position="658"/>
    </location>
</feature>
<dbReference type="EMBL" id="AWWV01010853">
    <property type="protein sequence ID" value="OMO76713.1"/>
    <property type="molecule type" value="Genomic_DNA"/>
</dbReference>
<keyword evidence="9" id="KW-1133">Transmembrane helix</keyword>
<evidence type="ECO:0000256" key="8">
    <source>
        <dbReference type="ARBA" id="ARBA00023288"/>
    </source>
</evidence>
<keyword evidence="13" id="KW-1185">Reference proteome</keyword>
<sequence length="659" mass="73883">MKLSWKVMFFLFYSTNHFCLAQDYDDDTVTQEQPILPKGLENCNGIFLSYNFISRTKEYPHVKNATAQAWAFKSTVTVMNTGTYVLPAWKMFIGFQNREILVSAGGAVLTTGQDFPSPVGNGTYLSGYPQTDLETSINTAGDLSQIQAKVELSGTQFGLMPNRIPMPKTIKLVNDGYKCPKPIHQQTSMYVCCVKDPKFKAKELKSKFLPRQKGDLSISYDVTQAYGNNYMAQVTIQNSNPLGRLDHWNLTWEWMRGEFIYSMKGAYVRDVDHGGCLYGLAGQYYKEMDFSQVLNCQKKPIIFDLPAEKANDTQLGKIPFCCKNGTVLPETMDGSKSKSVFQVQVFKIPPDLNRTAIYPPQKWKIEGVLNPDYKCGAPIRVDPTQTPDSNGLQATKYAIASWQIVCNISRPTQGKFKCCVTFSAYYNKSVIPCDTCACGCPNTAKCNPDKKAMLLPPEALLLPFENRSTKARAWAYINHFPLPKPLPCSDNCGVTINWHVVSDYTNGWAARITLFNWKRVDFEDWFTAVQLKKHASRGFEKLYSFNGTLLKKVNNTIFIQGLPGLNYLIGKMNGTNPKTDPDVPGKQQSVISFKKKPSQGIDIAKGDGFPSRVFFNGKECALPTRIPIGNGGNRRSVNFVLLFLFTIAGFLLIEFSFVS</sequence>
<evidence type="ECO:0000256" key="10">
    <source>
        <dbReference type="SAM" id="SignalP"/>
    </source>
</evidence>
<keyword evidence="4" id="KW-0336">GPI-anchor</keyword>
<keyword evidence="7" id="KW-0325">Glycoprotein</keyword>
<evidence type="ECO:0000313" key="13">
    <source>
        <dbReference type="Proteomes" id="UP000188268"/>
    </source>
</evidence>
<comment type="subcellular location">
    <subcellularLocation>
        <location evidence="1">Cell membrane</location>
        <topology evidence="1">Lipid-anchor</topology>
        <topology evidence="1">GPI-anchor</topology>
    </subcellularLocation>
</comment>
<evidence type="ECO:0000256" key="1">
    <source>
        <dbReference type="ARBA" id="ARBA00004609"/>
    </source>
</evidence>
<evidence type="ECO:0000256" key="9">
    <source>
        <dbReference type="SAM" id="Phobius"/>
    </source>
</evidence>
<dbReference type="Gramene" id="OMO76713">
    <property type="protein sequence ID" value="OMO76713"/>
    <property type="gene ID" value="CCACVL1_15459"/>
</dbReference>
<organism evidence="12 13">
    <name type="scientific">Corchorus capsularis</name>
    <name type="common">Jute</name>
    <dbReference type="NCBI Taxonomy" id="210143"/>
    <lineage>
        <taxon>Eukaryota</taxon>
        <taxon>Viridiplantae</taxon>
        <taxon>Streptophyta</taxon>
        <taxon>Embryophyta</taxon>
        <taxon>Tracheophyta</taxon>
        <taxon>Spermatophyta</taxon>
        <taxon>Magnoliopsida</taxon>
        <taxon>eudicotyledons</taxon>
        <taxon>Gunneridae</taxon>
        <taxon>Pentapetalae</taxon>
        <taxon>rosids</taxon>
        <taxon>malvids</taxon>
        <taxon>Malvales</taxon>
        <taxon>Malvaceae</taxon>
        <taxon>Grewioideae</taxon>
        <taxon>Apeibeae</taxon>
        <taxon>Corchorus</taxon>
    </lineage>
</organism>
<evidence type="ECO:0000313" key="12">
    <source>
        <dbReference type="EMBL" id="OMO76713.1"/>
    </source>
</evidence>
<keyword evidence="9" id="KW-0812">Transmembrane</keyword>
<comment type="similarity">
    <text evidence="2">Belongs to the COBRA family.</text>
</comment>
<dbReference type="OrthoDB" id="2014623at2759"/>
<feature type="domain" description="COBRA C-terminal" evidence="11">
    <location>
        <begin position="417"/>
        <end position="627"/>
    </location>
</feature>
<keyword evidence="6 9" id="KW-0472">Membrane</keyword>
<evidence type="ECO:0000256" key="3">
    <source>
        <dbReference type="ARBA" id="ARBA00022475"/>
    </source>
</evidence>
<dbReference type="Proteomes" id="UP000188268">
    <property type="component" value="Unassembled WGS sequence"/>
</dbReference>
<evidence type="ECO:0000256" key="4">
    <source>
        <dbReference type="ARBA" id="ARBA00022622"/>
    </source>
</evidence>
<reference evidence="12 13" key="1">
    <citation type="submission" date="2013-09" db="EMBL/GenBank/DDBJ databases">
        <title>Corchorus capsularis genome sequencing.</title>
        <authorList>
            <person name="Alam M."/>
            <person name="Haque M.S."/>
            <person name="Islam M.S."/>
            <person name="Emdad E.M."/>
            <person name="Islam M.M."/>
            <person name="Ahmed B."/>
            <person name="Halim A."/>
            <person name="Hossen Q.M.M."/>
            <person name="Hossain M.Z."/>
            <person name="Ahmed R."/>
            <person name="Khan M.M."/>
            <person name="Islam R."/>
            <person name="Rashid M.M."/>
            <person name="Khan S.A."/>
            <person name="Rahman M.S."/>
            <person name="Alam M."/>
        </authorList>
    </citation>
    <scope>NUCLEOTIDE SEQUENCE [LARGE SCALE GENOMIC DNA]</scope>
    <source>
        <strain evidence="13">cv. CVL-1</strain>
        <tissue evidence="12">Whole seedling</tissue>
    </source>
</reference>
<dbReference type="Pfam" id="PF04833">
    <property type="entry name" value="COBRA"/>
    <property type="match status" value="1"/>
</dbReference>
<protein>
    <submittedName>
        <fullName evidence="12">Glycosyl-phosphatidyl inositol-anchored, plant</fullName>
    </submittedName>
</protein>
<dbReference type="GO" id="GO:0005886">
    <property type="term" value="C:plasma membrane"/>
    <property type="evidence" value="ECO:0007669"/>
    <property type="project" value="UniProtKB-SubCell"/>
</dbReference>
<dbReference type="STRING" id="210143.A0A1R3I2A9"/>
<proteinExistence type="inferred from homology"/>
<dbReference type="PANTHER" id="PTHR31052">
    <property type="entry name" value="COBRA-LIKE PROTEIN 7"/>
    <property type="match status" value="1"/>
</dbReference>
<dbReference type="GO" id="GO:0010215">
    <property type="term" value="P:cellulose microfibril organization"/>
    <property type="evidence" value="ECO:0007669"/>
    <property type="project" value="InterPro"/>
</dbReference>
<evidence type="ECO:0000256" key="2">
    <source>
        <dbReference type="ARBA" id="ARBA00005507"/>
    </source>
</evidence>
<gene>
    <name evidence="12" type="ORF">CCACVL1_15459</name>
</gene>